<dbReference type="InterPro" id="IPR040182">
    <property type="entry name" value="ATG13"/>
</dbReference>
<dbReference type="Gene3D" id="3.30.900.10">
    <property type="entry name" value="HORMA domain"/>
    <property type="match status" value="1"/>
</dbReference>
<evidence type="ECO:0000313" key="7">
    <source>
        <dbReference type="EMBL" id="WAQ98757.1"/>
    </source>
</evidence>
<feature type="domain" description="Autophagy-related protein 13 N-terminal" evidence="6">
    <location>
        <begin position="92"/>
        <end position="194"/>
    </location>
</feature>
<dbReference type="InterPro" id="IPR018731">
    <property type="entry name" value="Atg13_N"/>
</dbReference>
<protein>
    <recommendedName>
        <fullName evidence="4">Autophagy-related protein 13</fullName>
    </recommendedName>
</protein>
<feature type="compositionally biased region" description="Polar residues" evidence="5">
    <location>
        <begin position="374"/>
        <end position="390"/>
    </location>
</feature>
<accession>A0ABY7DM39</accession>
<sequence length="453" mass="50234">MTSKTSFQDKKDFDKFTKFFIYKSVQIIVQSRLGEKIKSRSKPFSSGADWFNLAITDNNDVQNEAKKVLSNQTSTLGQTVIVEISLRTAEGDTMVLEIWHISLDANLSDAGAKMSQTGYYRMGIALKSLLNVTRVTPAYKLSRRQSSSDYVICYRIYLGEPHFFILGDDHQKSKVGAVPTPYGTISINLYYRTKLLISPQNTSKDTLFEVKDDHFKQECSPVRTTTPKPCALGYKSSSTSDSDTGGGHSEESCTTTFSTSPCDAPRSLESPAPHHQSQPIKIQIKPTSPPADTFLDFRTQSAPEKQSTYQDCHRVGAFARIAVDKQAESSDDVPFLSLLQQVNNERGDKTDKVDGKALDSSKGTSSTKTDSSRADTTSESALSESKTSTCSLHSVPDDFVMVEDCQSAPALTLSEEEHIIPETLEQLTNQIDTFEVHMKDFDKFVSELTDDTF</sequence>
<organism evidence="7 8">
    <name type="scientific">Mya arenaria</name>
    <name type="common">Soft-shell clam</name>
    <dbReference type="NCBI Taxonomy" id="6604"/>
    <lineage>
        <taxon>Eukaryota</taxon>
        <taxon>Metazoa</taxon>
        <taxon>Spiralia</taxon>
        <taxon>Lophotrochozoa</taxon>
        <taxon>Mollusca</taxon>
        <taxon>Bivalvia</taxon>
        <taxon>Autobranchia</taxon>
        <taxon>Heteroconchia</taxon>
        <taxon>Euheterodonta</taxon>
        <taxon>Imparidentia</taxon>
        <taxon>Neoheterodontei</taxon>
        <taxon>Myida</taxon>
        <taxon>Myoidea</taxon>
        <taxon>Myidae</taxon>
        <taxon>Mya</taxon>
    </lineage>
</organism>
<evidence type="ECO:0000256" key="4">
    <source>
        <dbReference type="RuleBase" id="RU361214"/>
    </source>
</evidence>
<dbReference type="PANTHER" id="PTHR13430:SF4">
    <property type="entry name" value="AUTOPHAGY-RELATED PROTEIN 13"/>
    <property type="match status" value="1"/>
</dbReference>
<reference evidence="7" key="1">
    <citation type="submission" date="2022-11" db="EMBL/GenBank/DDBJ databases">
        <title>Centuries of genome instability and evolution in soft-shell clam transmissible cancer (bioRxiv).</title>
        <authorList>
            <person name="Hart S.F.M."/>
            <person name="Yonemitsu M.A."/>
            <person name="Giersch R.M."/>
            <person name="Beal B.F."/>
            <person name="Arriagada G."/>
            <person name="Davis B.W."/>
            <person name="Ostrander E.A."/>
            <person name="Goff S.P."/>
            <person name="Metzger M.J."/>
        </authorList>
    </citation>
    <scope>NUCLEOTIDE SEQUENCE</scope>
    <source>
        <strain evidence="7">MELC-2E11</strain>
        <tissue evidence="7">Siphon/mantle</tissue>
    </source>
</reference>
<evidence type="ECO:0000256" key="5">
    <source>
        <dbReference type="SAM" id="MobiDB-lite"/>
    </source>
</evidence>
<evidence type="ECO:0000256" key="3">
    <source>
        <dbReference type="ARBA" id="ARBA00023006"/>
    </source>
</evidence>
<evidence type="ECO:0000256" key="2">
    <source>
        <dbReference type="ARBA" id="ARBA00007341"/>
    </source>
</evidence>
<gene>
    <name evidence="7" type="ORF">MAR_023130</name>
</gene>
<dbReference type="PANTHER" id="PTHR13430">
    <property type="match status" value="1"/>
</dbReference>
<keyword evidence="8" id="KW-1185">Reference proteome</keyword>
<comment type="similarity">
    <text evidence="2 4">Belongs to the ATG13 family. Metazoan subfamily.</text>
</comment>
<feature type="compositionally biased region" description="Low complexity" evidence="5">
    <location>
        <begin position="360"/>
        <end position="369"/>
    </location>
</feature>
<dbReference type="Proteomes" id="UP001164746">
    <property type="component" value="Chromosome 3"/>
</dbReference>
<dbReference type="InterPro" id="IPR036570">
    <property type="entry name" value="HORMA_dom_sf"/>
</dbReference>
<name>A0ABY7DM39_MYAAR</name>
<evidence type="ECO:0000259" key="6">
    <source>
        <dbReference type="Pfam" id="PF10033"/>
    </source>
</evidence>
<keyword evidence="3 4" id="KW-0072">Autophagy</keyword>
<evidence type="ECO:0000256" key="1">
    <source>
        <dbReference type="ARBA" id="ARBA00004329"/>
    </source>
</evidence>
<dbReference type="EMBL" id="CP111014">
    <property type="protein sequence ID" value="WAQ98757.1"/>
    <property type="molecule type" value="Genomic_DNA"/>
</dbReference>
<feature type="region of interest" description="Disordered" evidence="5">
    <location>
        <begin position="346"/>
        <end position="390"/>
    </location>
</feature>
<evidence type="ECO:0000313" key="8">
    <source>
        <dbReference type="Proteomes" id="UP001164746"/>
    </source>
</evidence>
<proteinExistence type="inferred from homology"/>
<feature type="non-terminal residue" evidence="7">
    <location>
        <position position="453"/>
    </location>
</feature>
<comment type="subcellular location">
    <subcellularLocation>
        <location evidence="1">Preautophagosomal structure</location>
    </subcellularLocation>
</comment>
<feature type="compositionally biased region" description="Basic and acidic residues" evidence="5">
    <location>
        <begin position="346"/>
        <end position="359"/>
    </location>
</feature>
<dbReference type="Pfam" id="PF10033">
    <property type="entry name" value="ATG13"/>
    <property type="match status" value="1"/>
</dbReference>
<feature type="region of interest" description="Disordered" evidence="5">
    <location>
        <begin position="230"/>
        <end position="295"/>
    </location>
</feature>